<protein>
    <submittedName>
        <fullName evidence="6">GL13814</fullName>
    </submittedName>
</protein>
<dbReference type="GO" id="GO:0046427">
    <property type="term" value="P:positive regulation of receptor signaling pathway via JAK-STAT"/>
    <property type="evidence" value="ECO:0007669"/>
    <property type="project" value="EnsemblMetazoa"/>
</dbReference>
<evidence type="ECO:0000256" key="4">
    <source>
        <dbReference type="SAM" id="MobiDB-lite"/>
    </source>
</evidence>
<feature type="domain" description="A20-type" evidence="5">
    <location>
        <begin position="6"/>
        <end position="40"/>
    </location>
</feature>
<gene>
    <name evidence="6" type="primary">Dper\GL13814</name>
    <name evidence="6" type="ORF">Dper_GL13814</name>
</gene>
<organism evidence="7">
    <name type="scientific">Drosophila persimilis</name>
    <name type="common">Fruit fly</name>
    <dbReference type="NCBI Taxonomy" id="7234"/>
    <lineage>
        <taxon>Eukaryota</taxon>
        <taxon>Metazoa</taxon>
        <taxon>Ecdysozoa</taxon>
        <taxon>Arthropoda</taxon>
        <taxon>Hexapoda</taxon>
        <taxon>Insecta</taxon>
        <taxon>Pterygota</taxon>
        <taxon>Neoptera</taxon>
        <taxon>Endopterygota</taxon>
        <taxon>Diptera</taxon>
        <taxon>Brachycera</taxon>
        <taxon>Muscomorpha</taxon>
        <taxon>Ephydroidea</taxon>
        <taxon>Drosophilidae</taxon>
        <taxon>Drosophila</taxon>
        <taxon>Sophophora</taxon>
    </lineage>
</organism>
<sequence length="86" mass="9433">MERESNPMQPMCRSGCGFYGNPATDGLCSVCYKDSLRKKQQSPVSSTPVSVRAHSLAAHSVRPLQSPTPHSPQLPAYNSHTMMSKR</sequence>
<reference evidence="6 7" key="1">
    <citation type="journal article" date="2007" name="Nature">
        <title>Evolution of genes and genomes on the Drosophila phylogeny.</title>
        <authorList>
            <consortium name="Drosophila 12 Genomes Consortium"/>
            <person name="Clark A.G."/>
            <person name="Eisen M.B."/>
            <person name="Smith D.R."/>
            <person name="Bergman C.M."/>
            <person name="Oliver B."/>
            <person name="Markow T.A."/>
            <person name="Kaufman T.C."/>
            <person name="Kellis M."/>
            <person name="Gelbart W."/>
            <person name="Iyer V.N."/>
            <person name="Pollard D.A."/>
            <person name="Sackton T.B."/>
            <person name="Larracuente A.M."/>
            <person name="Singh N.D."/>
            <person name="Abad J.P."/>
            <person name="Abt D.N."/>
            <person name="Adryan B."/>
            <person name="Aguade M."/>
            <person name="Akashi H."/>
            <person name="Anderson W.W."/>
            <person name="Aquadro C.F."/>
            <person name="Ardell D.H."/>
            <person name="Arguello R."/>
            <person name="Artieri C.G."/>
            <person name="Barbash D.A."/>
            <person name="Barker D."/>
            <person name="Barsanti P."/>
            <person name="Batterham P."/>
            <person name="Batzoglou S."/>
            <person name="Begun D."/>
            <person name="Bhutkar A."/>
            <person name="Blanco E."/>
            <person name="Bosak S.A."/>
            <person name="Bradley R.K."/>
            <person name="Brand A.D."/>
            <person name="Brent M.R."/>
            <person name="Brooks A.N."/>
            <person name="Brown R.H."/>
            <person name="Butlin R.K."/>
            <person name="Caggese C."/>
            <person name="Calvi B.R."/>
            <person name="Bernardo de Carvalho A."/>
            <person name="Caspi A."/>
            <person name="Castrezana S."/>
            <person name="Celniker S.E."/>
            <person name="Chang J.L."/>
            <person name="Chapple C."/>
            <person name="Chatterji S."/>
            <person name="Chinwalla A."/>
            <person name="Civetta A."/>
            <person name="Clifton S.W."/>
            <person name="Comeron J.M."/>
            <person name="Costello J.C."/>
            <person name="Coyne J.A."/>
            <person name="Daub J."/>
            <person name="David R.G."/>
            <person name="Delcher A.L."/>
            <person name="Delehaunty K."/>
            <person name="Do C.B."/>
            <person name="Ebling H."/>
            <person name="Edwards K."/>
            <person name="Eickbush T."/>
            <person name="Evans J.D."/>
            <person name="Filipski A."/>
            <person name="Findeiss S."/>
            <person name="Freyhult E."/>
            <person name="Fulton L."/>
            <person name="Fulton R."/>
            <person name="Garcia A.C."/>
            <person name="Gardiner A."/>
            <person name="Garfield D.A."/>
            <person name="Garvin B.E."/>
            <person name="Gibson G."/>
            <person name="Gilbert D."/>
            <person name="Gnerre S."/>
            <person name="Godfrey J."/>
            <person name="Good R."/>
            <person name="Gotea V."/>
            <person name="Gravely B."/>
            <person name="Greenberg A.J."/>
            <person name="Griffiths-Jones S."/>
            <person name="Gross S."/>
            <person name="Guigo R."/>
            <person name="Gustafson E.A."/>
            <person name="Haerty W."/>
            <person name="Hahn M.W."/>
            <person name="Halligan D.L."/>
            <person name="Halpern A.L."/>
            <person name="Halter G.M."/>
            <person name="Han M.V."/>
            <person name="Heger A."/>
            <person name="Hillier L."/>
            <person name="Hinrichs A.S."/>
            <person name="Holmes I."/>
            <person name="Hoskins R.A."/>
            <person name="Hubisz M.J."/>
            <person name="Hultmark D."/>
            <person name="Huntley M.A."/>
            <person name="Jaffe D.B."/>
            <person name="Jagadeeshan S."/>
            <person name="Jeck W.R."/>
            <person name="Johnson J."/>
            <person name="Jones C.D."/>
            <person name="Jordan W.C."/>
            <person name="Karpen G.H."/>
            <person name="Kataoka E."/>
            <person name="Keightley P.D."/>
            <person name="Kheradpour P."/>
            <person name="Kirkness E.F."/>
            <person name="Koerich L.B."/>
            <person name="Kristiansen K."/>
            <person name="Kudrna D."/>
            <person name="Kulathinal R.J."/>
            <person name="Kumar S."/>
            <person name="Kwok R."/>
            <person name="Lander E."/>
            <person name="Langley C.H."/>
            <person name="Lapoint R."/>
            <person name="Lazzaro B.P."/>
            <person name="Lee S.J."/>
            <person name="Levesque L."/>
            <person name="Li R."/>
            <person name="Lin C.F."/>
            <person name="Lin M.F."/>
            <person name="Lindblad-Toh K."/>
            <person name="Llopart A."/>
            <person name="Long M."/>
            <person name="Low L."/>
            <person name="Lozovsky E."/>
            <person name="Lu J."/>
            <person name="Luo M."/>
            <person name="Machado C.A."/>
            <person name="Makalowski W."/>
            <person name="Marzo M."/>
            <person name="Matsuda M."/>
            <person name="Matzkin L."/>
            <person name="McAllister B."/>
            <person name="McBride C.S."/>
            <person name="McKernan B."/>
            <person name="McKernan K."/>
            <person name="Mendez-Lago M."/>
            <person name="Minx P."/>
            <person name="Mollenhauer M.U."/>
            <person name="Montooth K."/>
            <person name="Mount S.M."/>
            <person name="Mu X."/>
            <person name="Myers E."/>
            <person name="Negre B."/>
            <person name="Newfeld S."/>
            <person name="Nielsen R."/>
            <person name="Noor M.A."/>
            <person name="O'Grady P."/>
            <person name="Pachter L."/>
            <person name="Papaceit M."/>
            <person name="Parisi M.J."/>
            <person name="Parisi M."/>
            <person name="Parts L."/>
            <person name="Pedersen J.S."/>
            <person name="Pesole G."/>
            <person name="Phillippy A.M."/>
            <person name="Ponting C.P."/>
            <person name="Pop M."/>
            <person name="Porcelli D."/>
            <person name="Powell J.R."/>
            <person name="Prohaska S."/>
            <person name="Pruitt K."/>
            <person name="Puig M."/>
            <person name="Quesneville H."/>
            <person name="Ram K.R."/>
            <person name="Rand D."/>
            <person name="Rasmussen M.D."/>
            <person name="Reed L.K."/>
            <person name="Reenan R."/>
            <person name="Reily A."/>
            <person name="Remington K.A."/>
            <person name="Rieger T.T."/>
            <person name="Ritchie M.G."/>
            <person name="Robin C."/>
            <person name="Rogers Y.H."/>
            <person name="Rohde C."/>
            <person name="Rozas J."/>
            <person name="Rubenfield M.J."/>
            <person name="Ruiz A."/>
            <person name="Russo S."/>
            <person name="Salzberg S.L."/>
            <person name="Sanchez-Gracia A."/>
            <person name="Saranga D.J."/>
            <person name="Sato H."/>
            <person name="Schaeffer S.W."/>
            <person name="Schatz M.C."/>
            <person name="Schlenke T."/>
            <person name="Schwartz R."/>
            <person name="Segarra C."/>
            <person name="Singh R.S."/>
            <person name="Sirot L."/>
            <person name="Sirota M."/>
            <person name="Sisneros N.B."/>
            <person name="Smith C.D."/>
            <person name="Smith T.F."/>
            <person name="Spieth J."/>
            <person name="Stage D.E."/>
            <person name="Stark A."/>
            <person name="Stephan W."/>
            <person name="Strausberg R.L."/>
            <person name="Strempel S."/>
            <person name="Sturgill D."/>
            <person name="Sutton G."/>
            <person name="Sutton G.G."/>
            <person name="Tao W."/>
            <person name="Teichmann S."/>
            <person name="Tobari Y.N."/>
            <person name="Tomimura Y."/>
            <person name="Tsolas J.M."/>
            <person name="Valente V.L."/>
            <person name="Venter E."/>
            <person name="Venter J.C."/>
            <person name="Vicario S."/>
            <person name="Vieira F.G."/>
            <person name="Vilella A.J."/>
            <person name="Villasante A."/>
            <person name="Walenz B."/>
            <person name="Wang J."/>
            <person name="Wasserman M."/>
            <person name="Watts T."/>
            <person name="Wilson D."/>
            <person name="Wilson R.K."/>
            <person name="Wing R.A."/>
            <person name="Wolfner M.F."/>
            <person name="Wong A."/>
            <person name="Wong G.K."/>
            <person name="Wu C.I."/>
            <person name="Wu G."/>
            <person name="Yamamoto D."/>
            <person name="Yang H.P."/>
            <person name="Yang S.P."/>
            <person name="Yorke J.A."/>
            <person name="Yoshida K."/>
            <person name="Zdobnov E."/>
            <person name="Zhang P."/>
            <person name="Zhang Y."/>
            <person name="Zimin A.V."/>
            <person name="Baldwin J."/>
            <person name="Abdouelleil A."/>
            <person name="Abdulkadir J."/>
            <person name="Abebe A."/>
            <person name="Abera B."/>
            <person name="Abreu J."/>
            <person name="Acer S.C."/>
            <person name="Aftuck L."/>
            <person name="Alexander A."/>
            <person name="An P."/>
            <person name="Anderson E."/>
            <person name="Anderson S."/>
            <person name="Arachi H."/>
            <person name="Azer M."/>
            <person name="Bachantsang P."/>
            <person name="Barry A."/>
            <person name="Bayul T."/>
            <person name="Berlin A."/>
            <person name="Bessette D."/>
            <person name="Bloom T."/>
            <person name="Blye J."/>
            <person name="Boguslavskiy L."/>
            <person name="Bonnet C."/>
            <person name="Boukhgalter B."/>
            <person name="Bourzgui I."/>
            <person name="Brown A."/>
            <person name="Cahill P."/>
            <person name="Channer S."/>
            <person name="Cheshatsang Y."/>
            <person name="Chuda L."/>
            <person name="Citroen M."/>
            <person name="Collymore A."/>
            <person name="Cooke P."/>
            <person name="Costello M."/>
            <person name="D'Aco K."/>
            <person name="Daza R."/>
            <person name="De Haan G."/>
            <person name="DeGray S."/>
            <person name="DeMaso C."/>
            <person name="Dhargay N."/>
            <person name="Dooley K."/>
            <person name="Dooley E."/>
            <person name="Doricent M."/>
            <person name="Dorje P."/>
            <person name="Dorjee K."/>
            <person name="Dupes A."/>
            <person name="Elong R."/>
            <person name="Falk J."/>
            <person name="Farina A."/>
            <person name="Faro S."/>
            <person name="Ferguson D."/>
            <person name="Fisher S."/>
            <person name="Foley C.D."/>
            <person name="Franke A."/>
            <person name="Friedrich D."/>
            <person name="Gadbois L."/>
            <person name="Gearin G."/>
            <person name="Gearin C.R."/>
            <person name="Giannoukos G."/>
            <person name="Goode T."/>
            <person name="Graham J."/>
            <person name="Grandbois E."/>
            <person name="Grewal S."/>
            <person name="Gyaltsen K."/>
            <person name="Hafez N."/>
            <person name="Hagos B."/>
            <person name="Hall J."/>
            <person name="Henson C."/>
            <person name="Hollinger A."/>
            <person name="Honan T."/>
            <person name="Huard M.D."/>
            <person name="Hughes L."/>
            <person name="Hurhula B."/>
            <person name="Husby M.E."/>
            <person name="Kamat A."/>
            <person name="Kanga B."/>
            <person name="Kashin S."/>
            <person name="Khazanovich D."/>
            <person name="Kisner P."/>
            <person name="Lance K."/>
            <person name="Lara M."/>
            <person name="Lee W."/>
            <person name="Lennon N."/>
            <person name="Letendre F."/>
            <person name="LeVine R."/>
            <person name="Lipovsky A."/>
            <person name="Liu X."/>
            <person name="Liu J."/>
            <person name="Liu S."/>
            <person name="Lokyitsang T."/>
            <person name="Lokyitsang Y."/>
            <person name="Lubonja R."/>
            <person name="Lui A."/>
            <person name="MacDonald P."/>
            <person name="Magnisalis V."/>
            <person name="Maru K."/>
            <person name="Matthews C."/>
            <person name="McCusker W."/>
            <person name="McDonough S."/>
            <person name="Mehta T."/>
            <person name="Meldrim J."/>
            <person name="Meneus L."/>
            <person name="Mihai O."/>
            <person name="Mihalev A."/>
            <person name="Mihova T."/>
            <person name="Mittelman R."/>
            <person name="Mlenga V."/>
            <person name="Montmayeur A."/>
            <person name="Mulrain L."/>
            <person name="Navidi A."/>
            <person name="Naylor J."/>
            <person name="Negash T."/>
            <person name="Nguyen T."/>
            <person name="Nguyen N."/>
            <person name="Nicol R."/>
            <person name="Norbu C."/>
            <person name="Norbu N."/>
            <person name="Novod N."/>
            <person name="O'Neill B."/>
            <person name="Osman S."/>
            <person name="Markiewicz E."/>
            <person name="Oyono O.L."/>
            <person name="Patti C."/>
            <person name="Phunkhang P."/>
            <person name="Pierre F."/>
            <person name="Priest M."/>
            <person name="Raghuraman S."/>
            <person name="Rege F."/>
            <person name="Reyes R."/>
            <person name="Rise C."/>
            <person name="Rogov P."/>
            <person name="Ross K."/>
            <person name="Ryan E."/>
            <person name="Settipalli S."/>
            <person name="Shea T."/>
            <person name="Sherpa N."/>
            <person name="Shi L."/>
            <person name="Shih D."/>
            <person name="Sparrow T."/>
            <person name="Spaulding J."/>
            <person name="Stalker J."/>
            <person name="Stange-Thomann N."/>
            <person name="Stavropoulos S."/>
            <person name="Stone C."/>
            <person name="Strader C."/>
            <person name="Tesfaye S."/>
            <person name="Thomson T."/>
            <person name="Thoulutsang Y."/>
            <person name="Thoulutsang D."/>
            <person name="Topham K."/>
            <person name="Topping I."/>
            <person name="Tsamla T."/>
            <person name="Vassiliev H."/>
            <person name="Vo A."/>
            <person name="Wangchuk T."/>
            <person name="Wangdi T."/>
            <person name="Weiand M."/>
            <person name="Wilkinson J."/>
            <person name="Wilson A."/>
            <person name="Yadav S."/>
            <person name="Young G."/>
            <person name="Yu Q."/>
            <person name="Zembek L."/>
            <person name="Zhong D."/>
            <person name="Zimmer A."/>
            <person name="Zwirko Z."/>
            <person name="Jaffe D.B."/>
            <person name="Alvarez P."/>
            <person name="Brockman W."/>
            <person name="Butler J."/>
            <person name="Chin C."/>
            <person name="Gnerre S."/>
            <person name="Grabherr M."/>
            <person name="Kleber M."/>
            <person name="Mauceli E."/>
            <person name="MacCallum I."/>
        </authorList>
    </citation>
    <scope>NUCLEOTIDE SEQUENCE [LARGE SCALE GENOMIC DNA]</scope>
    <source>
        <strain evidence="7">MSH-3 / Tucson 14011-0111.49</strain>
    </source>
</reference>
<keyword evidence="7" id="KW-1185">Reference proteome</keyword>
<dbReference type="InterPro" id="IPR002653">
    <property type="entry name" value="Znf_A20"/>
</dbReference>
<evidence type="ECO:0000313" key="6">
    <source>
        <dbReference type="EMBL" id="EDW38929.1"/>
    </source>
</evidence>
<keyword evidence="2" id="KW-0863">Zinc-finger</keyword>
<name>B4GP46_DROPE</name>
<dbReference type="SMART" id="SM00259">
    <property type="entry name" value="ZnF_A20"/>
    <property type="match status" value="1"/>
</dbReference>
<dbReference type="Pfam" id="PF01754">
    <property type="entry name" value="zf-A20"/>
    <property type="match status" value="1"/>
</dbReference>
<proteinExistence type="predicted"/>
<feature type="compositionally biased region" description="Polar residues" evidence="4">
    <location>
        <begin position="76"/>
        <end position="86"/>
    </location>
</feature>
<feature type="region of interest" description="Disordered" evidence="4">
    <location>
        <begin position="38"/>
        <end position="86"/>
    </location>
</feature>
<evidence type="ECO:0000256" key="3">
    <source>
        <dbReference type="ARBA" id="ARBA00022833"/>
    </source>
</evidence>
<dbReference type="eggNOG" id="KOG3173">
    <property type="taxonomic scope" value="Eukaryota"/>
</dbReference>
<dbReference type="HOGENOM" id="CLU_191075_0_0_1"/>
<accession>B4GP46</accession>
<feature type="compositionally biased region" description="Low complexity" evidence="4">
    <location>
        <begin position="42"/>
        <end position="51"/>
    </location>
</feature>
<evidence type="ECO:0000313" key="7">
    <source>
        <dbReference type="Proteomes" id="UP000008744"/>
    </source>
</evidence>
<dbReference type="GO" id="GO:0005737">
    <property type="term" value="C:cytoplasm"/>
    <property type="evidence" value="ECO:0007669"/>
    <property type="project" value="EnsemblMetazoa"/>
</dbReference>
<dbReference type="GO" id="GO:0008270">
    <property type="term" value="F:zinc ion binding"/>
    <property type="evidence" value="ECO:0007669"/>
    <property type="project" value="UniProtKB-KW"/>
</dbReference>
<dbReference type="KEGG" id="dpe:6594909"/>
<dbReference type="STRING" id="7234.B4GP46"/>
<dbReference type="Proteomes" id="UP000008744">
    <property type="component" value="Unassembled WGS sequence"/>
</dbReference>
<dbReference type="OMA" id="KSHEKPN"/>
<evidence type="ECO:0000259" key="5">
    <source>
        <dbReference type="PROSITE" id="PS51036"/>
    </source>
</evidence>
<dbReference type="GO" id="GO:0003677">
    <property type="term" value="F:DNA binding"/>
    <property type="evidence" value="ECO:0007669"/>
    <property type="project" value="InterPro"/>
</dbReference>
<keyword evidence="3" id="KW-0862">Zinc</keyword>
<evidence type="ECO:0000256" key="1">
    <source>
        <dbReference type="ARBA" id="ARBA00022723"/>
    </source>
</evidence>
<keyword evidence="1" id="KW-0479">Metal-binding</keyword>
<evidence type="ECO:0000256" key="2">
    <source>
        <dbReference type="ARBA" id="ARBA00022771"/>
    </source>
</evidence>
<dbReference type="PROSITE" id="PS51036">
    <property type="entry name" value="ZF_A20"/>
    <property type="match status" value="1"/>
</dbReference>
<dbReference type="EMBL" id="CH479186">
    <property type="protein sequence ID" value="EDW38929.1"/>
    <property type="molecule type" value="Genomic_DNA"/>
</dbReference>
<dbReference type="OrthoDB" id="428577at2759"/>
<dbReference type="Gene3D" id="1.20.5.4770">
    <property type="match status" value="1"/>
</dbReference>
<dbReference type="AlphaFoldDB" id="B4GP46"/>
<dbReference type="SUPFAM" id="SSF57716">
    <property type="entry name" value="Glucocorticoid receptor-like (DNA-binding domain)"/>
    <property type="match status" value="1"/>
</dbReference>
<dbReference type="GO" id="GO:0071907">
    <property type="term" value="P:determination of digestive tract left/right asymmetry"/>
    <property type="evidence" value="ECO:0007669"/>
    <property type="project" value="EnsemblMetazoa"/>
</dbReference>